<keyword evidence="6" id="KW-0812">Transmembrane</keyword>
<feature type="domain" description="HAMP" evidence="8">
    <location>
        <begin position="403"/>
        <end position="455"/>
    </location>
</feature>
<dbReference type="Pfam" id="PF08376">
    <property type="entry name" value="NIT"/>
    <property type="match status" value="1"/>
</dbReference>
<evidence type="ECO:0000259" key="8">
    <source>
        <dbReference type="PROSITE" id="PS50885"/>
    </source>
</evidence>
<keyword evidence="10" id="KW-0614">Plasmid</keyword>
<reference evidence="10 11" key="1">
    <citation type="submission" date="2013-12" db="EMBL/GenBank/DDBJ databases">
        <title>Complete genome sequence of Rhizobium etli bv. mimosae IE4771.</title>
        <authorList>
            <person name="Bustos P."/>
            <person name="Santamaria R.I."/>
            <person name="Lozano L."/>
            <person name="Ormeno-Orrillo E."/>
            <person name="Rogel M.A."/>
            <person name="Romero D."/>
            <person name="Cevallos M.A."/>
            <person name="Martinez-Romero E."/>
            <person name="Gonzalez V."/>
        </authorList>
    </citation>
    <scope>NUCLEOTIDE SEQUENCE [LARGE SCALE GENOMIC DNA]</scope>
    <source>
        <strain evidence="10 11">IE4771</strain>
        <plasmid evidence="11">Plasmid pRetIE4771a</plasmid>
    </source>
</reference>
<dbReference type="RefSeq" id="WP_040140078.1">
    <property type="nucleotide sequence ID" value="NZ_CP006987.1"/>
</dbReference>
<dbReference type="GO" id="GO:0004888">
    <property type="term" value="F:transmembrane signaling receptor activity"/>
    <property type="evidence" value="ECO:0007669"/>
    <property type="project" value="InterPro"/>
</dbReference>
<dbReference type="HOGENOM" id="CLU_000445_107_22_5"/>
<dbReference type="CDD" id="cd11386">
    <property type="entry name" value="MCP_signal"/>
    <property type="match status" value="1"/>
</dbReference>
<dbReference type="EMBL" id="CP006987">
    <property type="protein sequence ID" value="AIC29652.1"/>
    <property type="molecule type" value="Genomic_DNA"/>
</dbReference>
<dbReference type="Pfam" id="PF00015">
    <property type="entry name" value="MCPsignal"/>
    <property type="match status" value="1"/>
</dbReference>
<dbReference type="SMART" id="SM00283">
    <property type="entry name" value="MA"/>
    <property type="match status" value="1"/>
</dbReference>
<dbReference type="SMART" id="SM00304">
    <property type="entry name" value="HAMP"/>
    <property type="match status" value="2"/>
</dbReference>
<name>A0A060I715_RHIET</name>
<protein>
    <submittedName>
        <fullName evidence="10">Methyl-accepting chemotaxis protein</fullName>
    </submittedName>
</protein>
<accession>A0A060I715</accession>
<keyword evidence="6" id="KW-0472">Membrane</keyword>
<dbReference type="InterPro" id="IPR004090">
    <property type="entry name" value="Chemotax_Me-accpt_rcpt"/>
</dbReference>
<dbReference type="AlphaFoldDB" id="A0A060I715"/>
<dbReference type="GO" id="GO:0007165">
    <property type="term" value="P:signal transduction"/>
    <property type="evidence" value="ECO:0007669"/>
    <property type="project" value="UniProtKB-KW"/>
</dbReference>
<keyword evidence="2" id="KW-0145">Chemotaxis</keyword>
<evidence type="ECO:0000256" key="3">
    <source>
        <dbReference type="ARBA" id="ARBA00029447"/>
    </source>
</evidence>
<dbReference type="PRINTS" id="PR00260">
    <property type="entry name" value="CHEMTRNSDUCR"/>
</dbReference>
<dbReference type="SUPFAM" id="SSF158472">
    <property type="entry name" value="HAMP domain-like"/>
    <property type="match status" value="1"/>
</dbReference>
<comment type="subcellular location">
    <subcellularLocation>
        <location evidence="1">Membrane</location>
    </subcellularLocation>
</comment>
<dbReference type="InterPro" id="IPR013587">
    <property type="entry name" value="Nitrate/nitrite_sensing"/>
</dbReference>
<feature type="transmembrane region" description="Helical" evidence="6">
    <location>
        <begin position="6"/>
        <end position="33"/>
    </location>
</feature>
<evidence type="ECO:0000256" key="6">
    <source>
        <dbReference type="SAM" id="Phobius"/>
    </source>
</evidence>
<evidence type="ECO:0000256" key="2">
    <source>
        <dbReference type="ARBA" id="ARBA00022500"/>
    </source>
</evidence>
<dbReference type="PROSITE" id="PS50111">
    <property type="entry name" value="CHEMOTAXIS_TRANSDUC_2"/>
    <property type="match status" value="1"/>
</dbReference>
<feature type="domain" description="HAMP" evidence="8">
    <location>
        <begin position="321"/>
        <end position="374"/>
    </location>
</feature>
<dbReference type="Gene3D" id="1.10.287.950">
    <property type="entry name" value="Methyl-accepting chemotaxis protein"/>
    <property type="match status" value="1"/>
</dbReference>
<dbReference type="PROSITE" id="PS50906">
    <property type="entry name" value="NIT"/>
    <property type="match status" value="1"/>
</dbReference>
<evidence type="ECO:0000313" key="11">
    <source>
        <dbReference type="Proteomes" id="UP000027180"/>
    </source>
</evidence>
<evidence type="ECO:0000259" key="9">
    <source>
        <dbReference type="PROSITE" id="PS50906"/>
    </source>
</evidence>
<dbReference type="OrthoDB" id="3378718at2"/>
<feature type="domain" description="NIT" evidence="9">
    <location>
        <begin position="39"/>
        <end position="290"/>
    </location>
</feature>
<feature type="region of interest" description="Disordered" evidence="5">
    <location>
        <begin position="717"/>
        <end position="736"/>
    </location>
</feature>
<dbReference type="KEGG" id="rei:IE4771_PA00146"/>
<keyword evidence="4" id="KW-0807">Transducer</keyword>
<dbReference type="InterPro" id="IPR010910">
    <property type="entry name" value="Nitrate/nitrite_sensing_bac"/>
</dbReference>
<dbReference type="GO" id="GO:0016020">
    <property type="term" value="C:membrane"/>
    <property type="evidence" value="ECO:0007669"/>
    <property type="project" value="UniProtKB-SubCell"/>
</dbReference>
<feature type="domain" description="Methyl-accepting transducer" evidence="7">
    <location>
        <begin position="460"/>
        <end position="689"/>
    </location>
</feature>
<dbReference type="Proteomes" id="UP000027180">
    <property type="component" value="Plasmid pRetIE4771a"/>
</dbReference>
<dbReference type="InterPro" id="IPR051310">
    <property type="entry name" value="MCP_chemotaxis"/>
</dbReference>
<evidence type="ECO:0000256" key="1">
    <source>
        <dbReference type="ARBA" id="ARBA00004370"/>
    </source>
</evidence>
<evidence type="ECO:0000256" key="4">
    <source>
        <dbReference type="PROSITE-ProRule" id="PRU00284"/>
    </source>
</evidence>
<evidence type="ECO:0000256" key="5">
    <source>
        <dbReference type="SAM" id="MobiDB-lite"/>
    </source>
</evidence>
<geneLocation type="plasmid" evidence="10 11">
    <name>pRetIE4771a</name>
</geneLocation>
<gene>
    <name evidence="10" type="ORF">IE4771_PA00146</name>
</gene>
<keyword evidence="6" id="KW-1133">Transmembrane helix</keyword>
<evidence type="ECO:0000313" key="10">
    <source>
        <dbReference type="EMBL" id="AIC29652.1"/>
    </source>
</evidence>
<comment type="similarity">
    <text evidence="3">Belongs to the methyl-accepting chemotaxis (MCP) protein family.</text>
</comment>
<dbReference type="InterPro" id="IPR003660">
    <property type="entry name" value="HAMP_dom"/>
</dbReference>
<dbReference type="Gene3D" id="6.10.340.10">
    <property type="match status" value="1"/>
</dbReference>
<dbReference type="InterPro" id="IPR004089">
    <property type="entry name" value="MCPsignal_dom"/>
</dbReference>
<sequence length="755" mass="82503">MSRLPLSLLLMILAIIPLTAFVLIGVSTSLGYYHEYSMFRSAQTTQQLGREGGFLAQAIAAEAFAGADVRRAKRAASDRAFTAVFSAYDSWKKAFDDPAIERAVQIIRERRDNIDSFRRRIDDGTAGEAEGAVALRPAAVAGLELVRRTGATVNNLDLARQITGFHALMQITEASLLEIRPGRAFIKNSAMSFDLFSSLLQSKNLKQLYVPTMHEFLPADLVKSYDDFEASAAGKFIAGVRDQMYANQPGVSFPPEMLDRWNEITQQRAALLTELIMRTGDKLDEMAFQRYADLRNAFIGYTGATLLIMSTVLVLCISVVRRISNSIRTLTSRMKALAEGDTSAPVPLTIRRDEIGDMARCLEFFRGAAIQKNNLETSAEAERIRSDQEKRDIQVRAEKEAEERLVRATTALATGLKRMADGDLIYEIEEPLAPQFESLRRDFNASIRQLRDALVTVGHSVETVTNGSSGVSAASENLSRRTEQQAASLEETAAALEEITANVVSTTKRTAEARGAVRQMRDHAEMSGRVVRNAIGAMNRIESSSKQIAQIISVIDAIAFQTNLLALNAGVEAARAGDAGKGFAVVAQEVRELAQRSATAAKEIKDLIGNSALAVDEGVRLVSETGSGLRTIEELVQDVNLHMDAIATASQEQSSGLREINGAVNHMDHATQENANMVAEMNSAGSHLAQESQSLAALLRHFHFEEKSADFQPQTVTGELGKMSPAGQTRVDRGNYPMRRGNLALAPSNDDWQAF</sequence>
<feature type="transmembrane region" description="Helical" evidence="6">
    <location>
        <begin position="298"/>
        <end position="320"/>
    </location>
</feature>
<dbReference type="PANTHER" id="PTHR43531:SF11">
    <property type="entry name" value="METHYL-ACCEPTING CHEMOTAXIS PROTEIN 3"/>
    <property type="match status" value="1"/>
</dbReference>
<proteinExistence type="inferred from homology"/>
<evidence type="ECO:0000259" key="7">
    <source>
        <dbReference type="PROSITE" id="PS50111"/>
    </source>
</evidence>
<dbReference type="GO" id="GO:0006935">
    <property type="term" value="P:chemotaxis"/>
    <property type="evidence" value="ECO:0007669"/>
    <property type="project" value="UniProtKB-KW"/>
</dbReference>
<dbReference type="PANTHER" id="PTHR43531">
    <property type="entry name" value="PROTEIN ICFG"/>
    <property type="match status" value="1"/>
</dbReference>
<dbReference type="CDD" id="cd06225">
    <property type="entry name" value="HAMP"/>
    <property type="match status" value="1"/>
</dbReference>
<dbReference type="Pfam" id="PF00672">
    <property type="entry name" value="HAMP"/>
    <property type="match status" value="1"/>
</dbReference>
<dbReference type="FunFam" id="1.10.287.950:FF:000001">
    <property type="entry name" value="Methyl-accepting chemotaxis sensory transducer"/>
    <property type="match status" value="1"/>
</dbReference>
<organism evidence="10 11">
    <name type="scientific">Rhizobium etli bv. mimosae str. IE4771</name>
    <dbReference type="NCBI Taxonomy" id="1432050"/>
    <lineage>
        <taxon>Bacteria</taxon>
        <taxon>Pseudomonadati</taxon>
        <taxon>Pseudomonadota</taxon>
        <taxon>Alphaproteobacteria</taxon>
        <taxon>Hyphomicrobiales</taxon>
        <taxon>Rhizobiaceae</taxon>
        <taxon>Rhizobium/Agrobacterium group</taxon>
        <taxon>Rhizobium</taxon>
    </lineage>
</organism>
<dbReference type="PROSITE" id="PS50885">
    <property type="entry name" value="HAMP"/>
    <property type="match status" value="2"/>
</dbReference>
<dbReference type="SUPFAM" id="SSF58104">
    <property type="entry name" value="Methyl-accepting chemotaxis protein (MCP) signaling domain"/>
    <property type="match status" value="1"/>
</dbReference>